<accession>A0ACA9QKJ0</accession>
<evidence type="ECO:0000313" key="2">
    <source>
        <dbReference type="Proteomes" id="UP000789525"/>
    </source>
</evidence>
<dbReference type="Proteomes" id="UP000789525">
    <property type="component" value="Unassembled WGS sequence"/>
</dbReference>
<organism evidence="1 2">
    <name type="scientific">Acaulospora colombiana</name>
    <dbReference type="NCBI Taxonomy" id="27376"/>
    <lineage>
        <taxon>Eukaryota</taxon>
        <taxon>Fungi</taxon>
        <taxon>Fungi incertae sedis</taxon>
        <taxon>Mucoromycota</taxon>
        <taxon>Glomeromycotina</taxon>
        <taxon>Glomeromycetes</taxon>
        <taxon>Diversisporales</taxon>
        <taxon>Acaulosporaceae</taxon>
        <taxon>Acaulospora</taxon>
    </lineage>
</organism>
<evidence type="ECO:0000313" key="1">
    <source>
        <dbReference type="EMBL" id="CAG8749360.1"/>
    </source>
</evidence>
<feature type="non-terminal residue" evidence="1">
    <location>
        <position position="132"/>
    </location>
</feature>
<name>A0ACA9QKJ0_9GLOM</name>
<comment type="caution">
    <text evidence="1">The sequence shown here is derived from an EMBL/GenBank/DDBJ whole genome shotgun (WGS) entry which is preliminary data.</text>
</comment>
<protein>
    <submittedName>
        <fullName evidence="1">13331_t:CDS:1</fullName>
    </submittedName>
</protein>
<gene>
    <name evidence="1" type="ORF">ACOLOM_LOCUS12617</name>
</gene>
<sequence>MVRGKVKFRSNRGGQSREGVITSESRPVLARFAGRAVSSASGVGTYRPIEREPDLNLYLWTAIAGSLVAAWPLVCSSFSPDEREFLEEMSEGLDMDSNLRNIPEKSDPYLVTAPDRAATTVTVGSVSDYKHR</sequence>
<reference evidence="1" key="1">
    <citation type="submission" date="2021-06" db="EMBL/GenBank/DDBJ databases">
        <authorList>
            <person name="Kallberg Y."/>
            <person name="Tangrot J."/>
            <person name="Rosling A."/>
        </authorList>
    </citation>
    <scope>NUCLEOTIDE SEQUENCE</scope>
    <source>
        <strain evidence="1">CL356</strain>
    </source>
</reference>
<proteinExistence type="predicted"/>
<dbReference type="EMBL" id="CAJVPT010052309">
    <property type="protein sequence ID" value="CAG8749360.1"/>
    <property type="molecule type" value="Genomic_DNA"/>
</dbReference>
<keyword evidence="2" id="KW-1185">Reference proteome</keyword>